<sequence>MTGGVDSGAVKTPPLVGDMALWPRVRQAIYATALSRADVQWRFPECHKKNCGADHGDVDFVVRMVLDGVADSVLKELLCRAVTEPDDGEPIRAKAIAGKS</sequence>
<dbReference type="AlphaFoldDB" id="A0A0U1BJI8"/>
<dbReference type="EMBL" id="CSWP01000012">
    <property type="protein sequence ID" value="CPV70845.1"/>
    <property type="molecule type" value="Genomic_DNA"/>
</dbReference>
<reference evidence="1 2" key="1">
    <citation type="submission" date="2015-03" db="EMBL/GenBank/DDBJ databases">
        <authorList>
            <person name="Murphy D."/>
        </authorList>
    </citation>
    <scope>NUCLEOTIDE SEQUENCE [LARGE SCALE GENOMIC DNA]</scope>
    <source>
        <strain evidence="1 2">PAP088</strain>
    </source>
</reference>
<evidence type="ECO:0000313" key="1">
    <source>
        <dbReference type="EMBL" id="CPV70845.1"/>
    </source>
</evidence>
<gene>
    <name evidence="1" type="ORF">ERS075579_04917</name>
</gene>
<dbReference type="Proteomes" id="UP000045782">
    <property type="component" value="Unassembled WGS sequence"/>
</dbReference>
<dbReference type="RefSeq" id="WP_052525013.1">
    <property type="nucleotide sequence ID" value="NZ_CP014951.1"/>
</dbReference>
<organism evidence="1 2">
    <name type="scientific">Mycobacteroides abscessus</name>
    <dbReference type="NCBI Taxonomy" id="36809"/>
    <lineage>
        <taxon>Bacteria</taxon>
        <taxon>Bacillati</taxon>
        <taxon>Actinomycetota</taxon>
        <taxon>Actinomycetes</taxon>
        <taxon>Mycobacteriales</taxon>
        <taxon>Mycobacteriaceae</taxon>
        <taxon>Mycobacteroides</taxon>
    </lineage>
</organism>
<evidence type="ECO:0000313" key="2">
    <source>
        <dbReference type="Proteomes" id="UP000045782"/>
    </source>
</evidence>
<protein>
    <submittedName>
        <fullName evidence="1">Uncharacterized protein</fullName>
    </submittedName>
</protein>
<accession>A0A0U1BJI8</accession>
<proteinExistence type="predicted"/>
<name>A0A0U1BJI8_9MYCO</name>